<reference evidence="1" key="1">
    <citation type="journal article" date="2014" name="Int. J. Syst. Evol. Microbiol.">
        <title>Complete genome sequence of Corynebacterium casei LMG S-19264T (=DSM 44701T), isolated from a smear-ripened cheese.</title>
        <authorList>
            <consortium name="US DOE Joint Genome Institute (JGI-PGF)"/>
            <person name="Walter F."/>
            <person name="Albersmeier A."/>
            <person name="Kalinowski J."/>
            <person name="Ruckert C."/>
        </authorList>
    </citation>
    <scope>NUCLEOTIDE SEQUENCE</scope>
    <source>
        <strain evidence="1">CGMCC 4.7201</strain>
    </source>
</reference>
<dbReference type="EMBL" id="BMMS01000052">
    <property type="protein sequence ID" value="GGP00094.1"/>
    <property type="molecule type" value="Genomic_DNA"/>
</dbReference>
<dbReference type="RefSeq" id="WP_189135668.1">
    <property type="nucleotide sequence ID" value="NZ_BMMS01000052.1"/>
</dbReference>
<evidence type="ECO:0000313" key="1">
    <source>
        <dbReference type="EMBL" id="GGP00094.1"/>
    </source>
</evidence>
<organism evidence="1 2">
    <name type="scientific">Wenjunlia tyrosinilytica</name>
    <dbReference type="NCBI Taxonomy" id="1544741"/>
    <lineage>
        <taxon>Bacteria</taxon>
        <taxon>Bacillati</taxon>
        <taxon>Actinomycetota</taxon>
        <taxon>Actinomycetes</taxon>
        <taxon>Kitasatosporales</taxon>
        <taxon>Streptomycetaceae</taxon>
        <taxon>Wenjunlia</taxon>
    </lineage>
</organism>
<dbReference type="AlphaFoldDB" id="A0A917ZXT3"/>
<evidence type="ECO:0000313" key="2">
    <source>
        <dbReference type="Proteomes" id="UP000641932"/>
    </source>
</evidence>
<name>A0A917ZXT3_9ACTN</name>
<keyword evidence="2" id="KW-1185">Reference proteome</keyword>
<accession>A0A917ZXT3</accession>
<sequence length="134" mass="14577">MQLAEGPFAAFRALPPAARVCGPVFAGSNDIGGADADYILGGLLLDCKATKDPRRLGRGEIHQLAGYLLLDYDNEYGIDRVGLYLSRQGALITWPTAEFLRSLGAAEPLPQLRAQLRQHLHEAGHRGRDTSLPR</sequence>
<proteinExistence type="predicted"/>
<protein>
    <submittedName>
        <fullName evidence="1">Uncharacterized protein</fullName>
    </submittedName>
</protein>
<reference evidence="1" key="2">
    <citation type="submission" date="2020-09" db="EMBL/GenBank/DDBJ databases">
        <authorList>
            <person name="Sun Q."/>
            <person name="Zhou Y."/>
        </authorList>
    </citation>
    <scope>NUCLEOTIDE SEQUENCE</scope>
    <source>
        <strain evidence="1">CGMCC 4.7201</strain>
    </source>
</reference>
<gene>
    <name evidence="1" type="ORF">GCM10012280_68040</name>
</gene>
<dbReference type="Proteomes" id="UP000641932">
    <property type="component" value="Unassembled WGS sequence"/>
</dbReference>
<comment type="caution">
    <text evidence="1">The sequence shown here is derived from an EMBL/GenBank/DDBJ whole genome shotgun (WGS) entry which is preliminary data.</text>
</comment>